<dbReference type="FunFam" id="2.30.30.190:FF:000016">
    <property type="entry name" value="Tubulin-folding cofactor E"/>
    <property type="match status" value="1"/>
</dbReference>
<evidence type="ECO:0000313" key="15">
    <source>
        <dbReference type="Proteomes" id="UP000038040"/>
    </source>
</evidence>
<dbReference type="SUPFAM" id="SSF52058">
    <property type="entry name" value="L domain-like"/>
    <property type="match status" value="1"/>
</dbReference>
<dbReference type="InterPro" id="IPR036859">
    <property type="entry name" value="CAP-Gly_dom_sf"/>
</dbReference>
<evidence type="ECO:0000256" key="3">
    <source>
        <dbReference type="ARBA" id="ARBA00006286"/>
    </source>
</evidence>
<dbReference type="InterPro" id="IPR032675">
    <property type="entry name" value="LRR_dom_sf"/>
</dbReference>
<keyword evidence="16" id="KW-1185">Reference proteome</keyword>
<keyword evidence="7" id="KW-0677">Repeat</keyword>
<dbReference type="OrthoDB" id="5273213at2759"/>
<accession>A0A0N4UJ49</accession>
<comment type="similarity">
    <text evidence="10">Belongs to the U2 small nuclear ribonucleoprotein A family.</text>
</comment>
<dbReference type="STRING" id="318479.A0A0N4UJ49"/>
<dbReference type="PANTHER" id="PTHR10552">
    <property type="entry name" value="U2 SMALL NUCLEAR RIBONUCLEOPROTEIN A"/>
    <property type="match status" value="1"/>
</dbReference>
<keyword evidence="8" id="KW-0143">Chaperone</keyword>
<dbReference type="EMBL" id="UYYG01001202">
    <property type="protein sequence ID" value="VDN60125.1"/>
    <property type="molecule type" value="Genomic_DNA"/>
</dbReference>
<dbReference type="GO" id="GO:0005634">
    <property type="term" value="C:nucleus"/>
    <property type="evidence" value="ECO:0007669"/>
    <property type="project" value="UniProtKB-SubCell"/>
</dbReference>
<reference evidence="14 16" key="2">
    <citation type="submission" date="2018-11" db="EMBL/GenBank/DDBJ databases">
        <authorList>
            <consortium name="Pathogen Informatics"/>
        </authorList>
    </citation>
    <scope>NUCLEOTIDE SEQUENCE [LARGE SCALE GENOMIC DNA]</scope>
</reference>
<evidence type="ECO:0000256" key="6">
    <source>
        <dbReference type="ARBA" id="ARBA00022614"/>
    </source>
</evidence>
<dbReference type="SMART" id="SM01052">
    <property type="entry name" value="CAP_GLY"/>
    <property type="match status" value="1"/>
</dbReference>
<evidence type="ECO:0000313" key="16">
    <source>
        <dbReference type="Proteomes" id="UP000274756"/>
    </source>
</evidence>
<dbReference type="Pfam" id="PF01302">
    <property type="entry name" value="CAP_GLY"/>
    <property type="match status" value="1"/>
</dbReference>
<dbReference type="Gene3D" id="3.80.10.10">
    <property type="entry name" value="Ribonuclease Inhibitor"/>
    <property type="match status" value="2"/>
</dbReference>
<name>A0A0N4UJ49_DRAME</name>
<protein>
    <recommendedName>
        <fullName evidence="4">Tubulin-specific chaperone E</fullName>
    </recommendedName>
    <alternativeName>
        <fullName evidence="12">Tubulin-folding cofactor E</fullName>
    </alternativeName>
</protein>
<organism evidence="15 17">
    <name type="scientific">Dracunculus medinensis</name>
    <name type="common">Guinea worm</name>
    <dbReference type="NCBI Taxonomy" id="318479"/>
    <lineage>
        <taxon>Eukaryota</taxon>
        <taxon>Metazoa</taxon>
        <taxon>Ecdysozoa</taxon>
        <taxon>Nematoda</taxon>
        <taxon>Chromadorea</taxon>
        <taxon>Rhabditida</taxon>
        <taxon>Spirurina</taxon>
        <taxon>Dracunculoidea</taxon>
        <taxon>Dracunculidae</taxon>
        <taxon>Dracunculus</taxon>
    </lineage>
</organism>
<dbReference type="Proteomes" id="UP000274756">
    <property type="component" value="Unassembled WGS sequence"/>
</dbReference>
<evidence type="ECO:0000256" key="4">
    <source>
        <dbReference type="ARBA" id="ARBA00015004"/>
    </source>
</evidence>
<evidence type="ECO:0000256" key="12">
    <source>
        <dbReference type="ARBA" id="ARBA00030180"/>
    </source>
</evidence>
<evidence type="ECO:0000256" key="8">
    <source>
        <dbReference type="ARBA" id="ARBA00023186"/>
    </source>
</evidence>
<evidence type="ECO:0000256" key="11">
    <source>
        <dbReference type="ARBA" id="ARBA00026055"/>
    </source>
</evidence>
<keyword evidence="9" id="KW-0539">Nucleus</keyword>
<comment type="similarity">
    <text evidence="3">Belongs to the TBCE family.</text>
</comment>
<dbReference type="Gene3D" id="2.30.30.190">
    <property type="entry name" value="CAP Gly-rich-like domain"/>
    <property type="match status" value="1"/>
</dbReference>
<evidence type="ECO:0000256" key="9">
    <source>
        <dbReference type="ARBA" id="ARBA00023242"/>
    </source>
</evidence>
<comment type="subcellular location">
    <subcellularLocation>
        <location evidence="2">Cytoplasm</location>
    </subcellularLocation>
    <subcellularLocation>
        <location evidence="1">Nucleus</location>
    </subcellularLocation>
</comment>
<evidence type="ECO:0000256" key="2">
    <source>
        <dbReference type="ARBA" id="ARBA00004496"/>
    </source>
</evidence>
<sequence length="465" mass="53576">MVGQRFKVGERVIVGKDRGTIRYIGKINGYESDWIGIDWDDEERGKNNGMVNGQFYFNARSNRSGSFVRPSVVIKGKTVVEEMKKRYAENLLLDEYEFGEKKIEYIDMERVYKKQRDIWRLKCVVLDNMCVAFPPINDCLPFKYCTELNLYNNLISQWSDLLKILEFFPSLLYLNLRRNIMEPLPASVDVVVKAPIFHIVLSDCRIDLNTANILNQIFPFLQELYLSRNGLHHFHPYNGGNLTMVDLEANPICDFSHLHNLAKLPRLGSLNLTNCGFQTLYLPTSIGFPSLKTLNIRDNEMVGWSWVAELAKLPALTELFYNAHKEDYADLDLREILIAKLPRLMILNRCDISEVERRSSEIRFLNKFGVLPITDEHEHDIERLKAIHGEPVYSDALMNMGIRLVKLKLHYGNSEVEKTLPANIVVSVWAICGENNTKIELDNPLRSLEFYSISDGDIICFLSAV</sequence>
<feature type="domain" description="CAP-Gly" evidence="13">
    <location>
        <begin position="25"/>
        <end position="69"/>
    </location>
</feature>
<dbReference type="InterPro" id="IPR000938">
    <property type="entry name" value="CAP-Gly_domain"/>
</dbReference>
<dbReference type="GO" id="GO:0030620">
    <property type="term" value="F:U2 snRNA binding"/>
    <property type="evidence" value="ECO:0007669"/>
    <property type="project" value="InterPro"/>
</dbReference>
<dbReference type="AlphaFoldDB" id="A0A0N4UJ49"/>
<dbReference type="Proteomes" id="UP000038040">
    <property type="component" value="Unplaced"/>
</dbReference>
<evidence type="ECO:0000256" key="5">
    <source>
        <dbReference type="ARBA" id="ARBA00022490"/>
    </source>
</evidence>
<evidence type="ECO:0000313" key="14">
    <source>
        <dbReference type="EMBL" id="VDN60125.1"/>
    </source>
</evidence>
<dbReference type="PANTHER" id="PTHR10552:SF6">
    <property type="entry name" value="U2 SMALL NUCLEAR RIBONUCLEOPROTEIN A"/>
    <property type="match status" value="1"/>
</dbReference>
<gene>
    <name evidence="14" type="ORF">DME_LOCUS10098</name>
</gene>
<evidence type="ECO:0000313" key="17">
    <source>
        <dbReference type="WBParaSite" id="DME_0000766401-mRNA-1"/>
    </source>
</evidence>
<keyword evidence="6" id="KW-0433">Leucine-rich repeat</keyword>
<evidence type="ECO:0000256" key="7">
    <source>
        <dbReference type="ARBA" id="ARBA00022737"/>
    </source>
</evidence>
<evidence type="ECO:0000259" key="13">
    <source>
        <dbReference type="PROSITE" id="PS50245"/>
    </source>
</evidence>
<dbReference type="GO" id="GO:0000398">
    <property type="term" value="P:mRNA splicing, via spliceosome"/>
    <property type="evidence" value="ECO:0007669"/>
    <property type="project" value="InterPro"/>
</dbReference>
<dbReference type="SUPFAM" id="SSF74924">
    <property type="entry name" value="Cap-Gly domain"/>
    <property type="match status" value="1"/>
</dbReference>
<dbReference type="InterPro" id="IPR044640">
    <property type="entry name" value="RU2A"/>
</dbReference>
<dbReference type="WBParaSite" id="DME_0000766401-mRNA-1">
    <property type="protein sequence ID" value="DME_0000766401-mRNA-1"/>
    <property type="gene ID" value="DME_0000766401"/>
</dbReference>
<dbReference type="GO" id="GO:0005737">
    <property type="term" value="C:cytoplasm"/>
    <property type="evidence" value="ECO:0007669"/>
    <property type="project" value="UniProtKB-SubCell"/>
</dbReference>
<evidence type="ECO:0000256" key="1">
    <source>
        <dbReference type="ARBA" id="ARBA00004123"/>
    </source>
</evidence>
<proteinExistence type="inferred from homology"/>
<keyword evidence="5" id="KW-0963">Cytoplasm</keyword>
<reference evidence="17" key="1">
    <citation type="submission" date="2017-02" db="UniProtKB">
        <authorList>
            <consortium name="WormBaseParasite"/>
        </authorList>
    </citation>
    <scope>IDENTIFICATION</scope>
</reference>
<evidence type="ECO:0000256" key="10">
    <source>
        <dbReference type="ARBA" id="ARBA00024196"/>
    </source>
</evidence>
<comment type="subunit">
    <text evidence="11">Supercomplex made of cofactors A to E. Cofactors A and D function by capturing and stabilizing tubulin in a quasi-native conformation. Cofactor E binds to the cofactor D-tubulin complex; interaction with cofactor C then causes the release of tubulin polypeptides that are committed to the native state.</text>
</comment>
<dbReference type="PROSITE" id="PS50245">
    <property type="entry name" value="CAP_GLY_2"/>
    <property type="match status" value="1"/>
</dbReference>